<organism evidence="2 3">
    <name type="scientific">Chlorella sorokiniana</name>
    <name type="common">Freshwater green alga</name>
    <dbReference type="NCBI Taxonomy" id="3076"/>
    <lineage>
        <taxon>Eukaryota</taxon>
        <taxon>Viridiplantae</taxon>
        <taxon>Chlorophyta</taxon>
        <taxon>core chlorophytes</taxon>
        <taxon>Trebouxiophyceae</taxon>
        <taxon>Chlorellales</taxon>
        <taxon>Chlorellaceae</taxon>
        <taxon>Chlorella clade</taxon>
        <taxon>Chlorella</taxon>
    </lineage>
</organism>
<dbReference type="AlphaFoldDB" id="A0A2P6TWM5"/>
<accession>A0A2P6TWM5</accession>
<evidence type="ECO:0000313" key="2">
    <source>
        <dbReference type="EMBL" id="PRW58463.1"/>
    </source>
</evidence>
<sequence>MLARCAAAAGGAAAVAAGLFDGGHYAADPGVKADDLEGEPGAMKRAVLSLARERSDILFGLDGGKLKALTVAGTPADDRKTRNAFKRLQASIVEGRHLPPAEGGPAELQDVMRLILSLAQCSQREVELFKPLLHAACALLPDIAAAAAAPPSPEALAAAAEAQAAHQRFRPGRLKGELPAEPARRAEGGRPHTERPDRQRPRQESDREWDDWSGRPRRSGPPGGRGGRGGGRGSGRGSPGGRGGRGGGRGRGSGPQQRQDGGGSRWYSGGSRDAE</sequence>
<evidence type="ECO:0000256" key="1">
    <source>
        <dbReference type="SAM" id="MobiDB-lite"/>
    </source>
</evidence>
<feature type="compositionally biased region" description="Gly residues" evidence="1">
    <location>
        <begin position="221"/>
        <end position="253"/>
    </location>
</feature>
<feature type="compositionally biased region" description="Basic and acidic residues" evidence="1">
    <location>
        <begin position="174"/>
        <end position="214"/>
    </location>
</feature>
<protein>
    <submittedName>
        <fullName evidence="2">tRNA-guanine transglycosylase</fullName>
    </submittedName>
</protein>
<dbReference type="OrthoDB" id="515264at2759"/>
<reference evidence="2 3" key="1">
    <citation type="journal article" date="2018" name="Plant J.">
        <title>Genome sequences of Chlorella sorokiniana UTEX 1602 and Micractinium conductrix SAG 241.80: implications to maltose excretion by a green alga.</title>
        <authorList>
            <person name="Arriola M.B."/>
            <person name="Velmurugan N."/>
            <person name="Zhang Y."/>
            <person name="Plunkett M.H."/>
            <person name="Hondzo H."/>
            <person name="Barney B.M."/>
        </authorList>
    </citation>
    <scope>NUCLEOTIDE SEQUENCE [LARGE SCALE GENOMIC DNA]</scope>
    <source>
        <strain evidence="3">UTEX 1602</strain>
    </source>
</reference>
<name>A0A2P6TWM5_CHLSO</name>
<dbReference type="Proteomes" id="UP000239899">
    <property type="component" value="Unassembled WGS sequence"/>
</dbReference>
<keyword evidence="3" id="KW-1185">Reference proteome</keyword>
<feature type="region of interest" description="Disordered" evidence="1">
    <location>
        <begin position="158"/>
        <end position="275"/>
    </location>
</feature>
<evidence type="ECO:0000313" key="3">
    <source>
        <dbReference type="Proteomes" id="UP000239899"/>
    </source>
</evidence>
<proteinExistence type="predicted"/>
<gene>
    <name evidence="2" type="ORF">C2E21_3199</name>
</gene>
<dbReference type="EMBL" id="LHPG02000005">
    <property type="protein sequence ID" value="PRW58463.1"/>
    <property type="molecule type" value="Genomic_DNA"/>
</dbReference>
<comment type="caution">
    <text evidence="2">The sequence shown here is derived from an EMBL/GenBank/DDBJ whole genome shotgun (WGS) entry which is preliminary data.</text>
</comment>
<feature type="compositionally biased region" description="Low complexity" evidence="1">
    <location>
        <begin position="254"/>
        <end position="275"/>
    </location>
</feature>